<gene>
    <name evidence="1" type="ORF">GME02_12180</name>
</gene>
<dbReference type="InterPro" id="IPR011047">
    <property type="entry name" value="Quinoprotein_ADH-like_sf"/>
</dbReference>
<proteinExistence type="predicted"/>
<organism evidence="1 2">
    <name type="scientific">Parabacteroides merdae</name>
    <dbReference type="NCBI Taxonomy" id="46503"/>
    <lineage>
        <taxon>Bacteria</taxon>
        <taxon>Pseudomonadati</taxon>
        <taxon>Bacteroidota</taxon>
        <taxon>Bacteroidia</taxon>
        <taxon>Bacteroidales</taxon>
        <taxon>Tannerellaceae</taxon>
        <taxon>Parabacteroides</taxon>
    </lineage>
</organism>
<dbReference type="SUPFAM" id="SSF50998">
    <property type="entry name" value="Quinoprotein alcohol dehydrogenase-like"/>
    <property type="match status" value="1"/>
</dbReference>
<protein>
    <submittedName>
        <fullName evidence="1">6-bladed beta-propeller</fullName>
    </submittedName>
</protein>
<evidence type="ECO:0000313" key="1">
    <source>
        <dbReference type="EMBL" id="MTV02395.1"/>
    </source>
</evidence>
<evidence type="ECO:0000313" key="2">
    <source>
        <dbReference type="Proteomes" id="UP000482671"/>
    </source>
</evidence>
<name>A0A9Q4REZ3_9BACT</name>
<dbReference type="AlphaFoldDB" id="A0A9Q4REZ3"/>
<dbReference type="InterPro" id="IPR011042">
    <property type="entry name" value="6-blade_b-propeller_TolB-like"/>
</dbReference>
<dbReference type="Proteomes" id="UP000482671">
    <property type="component" value="Unassembled WGS sequence"/>
</dbReference>
<dbReference type="Gene3D" id="2.120.10.30">
    <property type="entry name" value="TolB, C-terminal domain"/>
    <property type="match status" value="1"/>
</dbReference>
<comment type="caution">
    <text evidence="1">The sequence shown here is derived from an EMBL/GenBank/DDBJ whole genome shotgun (WGS) entry which is preliminary data.</text>
</comment>
<accession>A0A9Q4REZ3</accession>
<dbReference type="EMBL" id="WNDD01000013">
    <property type="protein sequence ID" value="MTV02395.1"/>
    <property type="molecule type" value="Genomic_DNA"/>
</dbReference>
<dbReference type="Pfam" id="PF17170">
    <property type="entry name" value="DUF5128"/>
    <property type="match status" value="2"/>
</dbReference>
<sequence length="460" mass="52957">MSNLSLNYNILDVNRKVYLKLLCFCRFKHLSEICSIYINFIVMKKTFLYILILINYACSNTKHEIGNKVIPLNQAFEQLEEISVEDIGRHIDYVPLETTDESLIGDRAYIRILKDKLLVASREQPVKMFDRKTGKFIRCVGKIGQGADEYLLQDGFPVFWTDDASGTIYVQTEGQRILRFDADGSPLEYINLPEGMSRLQGLSVIGNADDLYFYQKTLSKKNENKIFSYNIPTGKLQTEIANQDDTIPFEIIRTPIILGGYGNTPVSTCCLILYLKNDNVVFDYSKEPCLWTFGDQVYLKENFNDTIYCVSDQSLEPRYVFDLGDRHWPYEERFHPEGNEDKIGFNYVLEGEKVLFFVFQTNYYEINYKGLGKDETYWGIYDKRNGRVKVMAKGKISDPANGLFVKSFQTATAEGELAGLLDIAEVKEWIKENPFKENNQVRQLLSDLPDESNPVAVIIE</sequence>
<reference evidence="1 2" key="1">
    <citation type="journal article" date="2019" name="Nat. Med.">
        <title>A library of human gut bacterial isolates paired with longitudinal multiomics data enables mechanistic microbiome research.</title>
        <authorList>
            <person name="Poyet M."/>
            <person name="Groussin M."/>
            <person name="Gibbons S.M."/>
            <person name="Avila-Pacheco J."/>
            <person name="Jiang X."/>
            <person name="Kearney S.M."/>
            <person name="Perrotta A.R."/>
            <person name="Berdy B."/>
            <person name="Zhao S."/>
            <person name="Lieberman T.D."/>
            <person name="Swanson P.K."/>
            <person name="Smith M."/>
            <person name="Roesemann S."/>
            <person name="Alexander J.E."/>
            <person name="Rich S.A."/>
            <person name="Livny J."/>
            <person name="Vlamakis H."/>
            <person name="Clish C."/>
            <person name="Bullock K."/>
            <person name="Deik A."/>
            <person name="Scott J."/>
            <person name="Pierce K.A."/>
            <person name="Xavier R.J."/>
            <person name="Alm E.J."/>
        </authorList>
    </citation>
    <scope>NUCLEOTIDE SEQUENCE [LARGE SCALE GENOMIC DNA]</scope>
    <source>
        <strain evidence="1 2">BIOML-A11</strain>
    </source>
</reference>